<dbReference type="Pfam" id="PF00172">
    <property type="entry name" value="Zn_clus"/>
    <property type="match status" value="1"/>
</dbReference>
<dbReference type="InterPro" id="IPR001138">
    <property type="entry name" value="Zn2Cys6_DnaBD"/>
</dbReference>
<dbReference type="SMART" id="SM00066">
    <property type="entry name" value="GAL4"/>
    <property type="match status" value="1"/>
</dbReference>
<evidence type="ECO:0000256" key="5">
    <source>
        <dbReference type="ARBA" id="ARBA00023242"/>
    </source>
</evidence>
<feature type="domain" description="Zn(2)-C6 fungal-type" evidence="7">
    <location>
        <begin position="14"/>
        <end position="47"/>
    </location>
</feature>
<feature type="region of interest" description="Disordered" evidence="6">
    <location>
        <begin position="50"/>
        <end position="74"/>
    </location>
</feature>
<dbReference type="GO" id="GO:0008270">
    <property type="term" value="F:zinc ion binding"/>
    <property type="evidence" value="ECO:0007669"/>
    <property type="project" value="InterPro"/>
</dbReference>
<dbReference type="GO" id="GO:0005634">
    <property type="term" value="C:nucleus"/>
    <property type="evidence" value="ECO:0007669"/>
    <property type="project" value="UniProtKB-SubCell"/>
</dbReference>
<keyword evidence="5" id="KW-0539">Nucleus</keyword>
<evidence type="ECO:0000313" key="8">
    <source>
        <dbReference type="EMBL" id="CDP37010.1"/>
    </source>
</evidence>
<dbReference type="SUPFAM" id="SSF57701">
    <property type="entry name" value="Zn2/Cys6 DNA-binding domain"/>
    <property type="match status" value="1"/>
</dbReference>
<dbReference type="InterPro" id="IPR051089">
    <property type="entry name" value="prtT"/>
</dbReference>
<keyword evidence="2" id="KW-0805">Transcription regulation</keyword>
<accession>A0A060T7A2</accession>
<dbReference type="AlphaFoldDB" id="A0A060T7A2"/>
<dbReference type="PROSITE" id="PS00463">
    <property type="entry name" value="ZN2_CY6_FUNGAL_1"/>
    <property type="match status" value="1"/>
</dbReference>
<name>A0A060T7A2_BLAAD</name>
<dbReference type="PANTHER" id="PTHR31845:SF17">
    <property type="entry name" value="ZN(II)2CYS6 TRANSCRIPTION FACTOR (EUROFUNG)"/>
    <property type="match status" value="1"/>
</dbReference>
<dbReference type="GO" id="GO:0000976">
    <property type="term" value="F:transcription cis-regulatory region binding"/>
    <property type="evidence" value="ECO:0007669"/>
    <property type="project" value="TreeGrafter"/>
</dbReference>
<keyword evidence="3" id="KW-0238">DNA-binding</keyword>
<evidence type="ECO:0000256" key="1">
    <source>
        <dbReference type="ARBA" id="ARBA00004123"/>
    </source>
</evidence>
<evidence type="ECO:0000256" key="3">
    <source>
        <dbReference type="ARBA" id="ARBA00023125"/>
    </source>
</evidence>
<dbReference type="PhylomeDB" id="A0A060T7A2"/>
<reference evidence="8" key="2">
    <citation type="submission" date="2014-06" db="EMBL/GenBank/DDBJ databases">
        <title>The complete genome of Blastobotrys (Arxula) adeninivorans LS3 - a yeast of biotechnological interest.</title>
        <authorList>
            <person name="Kunze G."/>
            <person name="Gaillardin C."/>
            <person name="Czernicka M."/>
            <person name="Durrens P."/>
            <person name="Martin T."/>
            <person name="Boer E."/>
            <person name="Gabaldon T."/>
            <person name="Cruz J."/>
            <person name="Talla E."/>
            <person name="Marck C."/>
            <person name="Goffeau A."/>
            <person name="Barbe V."/>
            <person name="Baret P."/>
            <person name="Baronian K."/>
            <person name="Beier S."/>
            <person name="Bleykasten C."/>
            <person name="Bode R."/>
            <person name="Casaregola S."/>
            <person name="Despons L."/>
            <person name="Fairhead C."/>
            <person name="Giersberg M."/>
            <person name="Gierski P."/>
            <person name="Hahnel U."/>
            <person name="Hartmann A."/>
            <person name="Jankowska D."/>
            <person name="Jubin C."/>
            <person name="Jung P."/>
            <person name="Lafontaine I."/>
            <person name="Leh-Louis V."/>
            <person name="Lemaire M."/>
            <person name="Marcet-Houben M."/>
            <person name="Mascher M."/>
            <person name="Morel G."/>
            <person name="Richard G.-F."/>
            <person name="Riechen J."/>
            <person name="Sacerdot C."/>
            <person name="Sarkar A."/>
            <person name="Savel G."/>
            <person name="Schacherer J."/>
            <person name="Sherman D."/>
            <person name="Straub M.-L."/>
            <person name="Stein N."/>
            <person name="Thierry A."/>
            <person name="Trautwein-Schult A."/>
            <person name="Westhof E."/>
            <person name="Worch S."/>
            <person name="Dujon B."/>
            <person name="Souciet J.-L."/>
            <person name="Wincker P."/>
            <person name="Scholz U."/>
            <person name="Neuveglise N."/>
        </authorList>
    </citation>
    <scope>NUCLEOTIDE SEQUENCE</scope>
    <source>
        <strain evidence="8">LS3</strain>
    </source>
</reference>
<evidence type="ECO:0000256" key="6">
    <source>
        <dbReference type="SAM" id="MobiDB-lite"/>
    </source>
</evidence>
<reference evidence="8" key="1">
    <citation type="submission" date="2014-02" db="EMBL/GenBank/DDBJ databases">
        <authorList>
            <person name="Genoscope - CEA"/>
        </authorList>
    </citation>
    <scope>NUCLEOTIDE SEQUENCE</scope>
    <source>
        <strain evidence="8">LS3</strain>
    </source>
</reference>
<protein>
    <submittedName>
        <fullName evidence="8">ARAD1D01694p</fullName>
    </submittedName>
</protein>
<dbReference type="GO" id="GO:0000981">
    <property type="term" value="F:DNA-binding transcription factor activity, RNA polymerase II-specific"/>
    <property type="evidence" value="ECO:0007669"/>
    <property type="project" value="InterPro"/>
</dbReference>
<keyword evidence="4" id="KW-0804">Transcription</keyword>
<gene>
    <name evidence="8" type="ORF">GNLVRS02_ARAD1D01694g</name>
</gene>
<dbReference type="PROSITE" id="PS50048">
    <property type="entry name" value="ZN2_CY6_FUNGAL_2"/>
    <property type="match status" value="1"/>
</dbReference>
<dbReference type="PANTHER" id="PTHR31845">
    <property type="entry name" value="FINGER DOMAIN PROTEIN, PUTATIVE-RELATED"/>
    <property type="match status" value="1"/>
</dbReference>
<dbReference type="InterPro" id="IPR036864">
    <property type="entry name" value="Zn2-C6_fun-type_DNA-bd_sf"/>
</dbReference>
<dbReference type="Gene3D" id="4.10.240.10">
    <property type="entry name" value="Zn(2)-C6 fungal-type DNA-binding domain"/>
    <property type="match status" value="1"/>
</dbReference>
<organism evidence="8">
    <name type="scientific">Blastobotrys adeninivorans</name>
    <name type="common">Yeast</name>
    <name type="synonym">Arxula adeninivorans</name>
    <dbReference type="NCBI Taxonomy" id="409370"/>
    <lineage>
        <taxon>Eukaryota</taxon>
        <taxon>Fungi</taxon>
        <taxon>Dikarya</taxon>
        <taxon>Ascomycota</taxon>
        <taxon>Saccharomycotina</taxon>
        <taxon>Dipodascomycetes</taxon>
        <taxon>Dipodascales</taxon>
        <taxon>Trichomonascaceae</taxon>
        <taxon>Blastobotrys</taxon>
    </lineage>
</organism>
<dbReference type="EMBL" id="HG937694">
    <property type="protein sequence ID" value="CDP37010.1"/>
    <property type="molecule type" value="Genomic_DNA"/>
</dbReference>
<comment type="subcellular location">
    <subcellularLocation>
        <location evidence="1">Nucleus</location>
    </subcellularLocation>
</comment>
<proteinExistence type="predicted"/>
<evidence type="ECO:0000256" key="4">
    <source>
        <dbReference type="ARBA" id="ARBA00023163"/>
    </source>
</evidence>
<dbReference type="CDD" id="cd00067">
    <property type="entry name" value="GAL4"/>
    <property type="match status" value="1"/>
</dbReference>
<sequence>MSEGFACTWRKRRACTRCRKIKVRCEYDSPDTVRCTRCVRAGVHCQVPDFGGSKASSRQTNGHRRPSQLAEEVSSPIVTSLPKISDLVIPTSPPKSLLGVSPPNSGEEDRASRIARLQKVRDDVERELRTLQSAEGDKNKINCVDGAINQGLLTEQEARNLYAMFSTHAANTLMFGPEILVDFNDMKRFQPVLSLAIITASACCTRGSSVDQLIQYLDRVICDLLFTMQAPSCEIVRALIVMCVYIHPNPGSKAPMYVLLALSLCAALDPGSSKDIEVLLDVNRHSAERDIARGKMDTYIDLYLCLMPLALGAQRLQLLRMLPMCYKYCDVLVQMGSQRDLITAHTLNLMFAGTECLETMAILGDSPGMMVSAVKSSLDHHHSRLADLAKQVTLVRSMAEGHVDARIKARVYAFTACYRVIVINLYEISLGFLAKKPRATLESKDELMFLQEIIDQLVTVCVDDIVDQVEIASAHGLLSKYLYFRPLHDCASLMRIYYFMRALHGSKCPKREQKIEFLKGTINDGLGKIKSLFPRWMNTYTGSHMVQVTTKVEKWWQDHCELIPTTAQEWECYVARTPIQLLRHVISDGDKQMKPGYVGLMDQDQYFDQSFVVQIGHLLNFPEDSSSK</sequence>
<evidence type="ECO:0000256" key="2">
    <source>
        <dbReference type="ARBA" id="ARBA00023015"/>
    </source>
</evidence>
<evidence type="ECO:0000259" key="7">
    <source>
        <dbReference type="PROSITE" id="PS50048"/>
    </source>
</evidence>